<keyword evidence="4 7" id="KW-1133">Transmembrane helix</keyword>
<keyword evidence="9" id="KW-0762">Sugar transport</keyword>
<feature type="transmembrane region" description="Helical" evidence="7">
    <location>
        <begin position="397"/>
        <end position="424"/>
    </location>
</feature>
<feature type="transmembrane region" description="Helical" evidence="7">
    <location>
        <begin position="300"/>
        <end position="323"/>
    </location>
</feature>
<dbReference type="PRINTS" id="PR00171">
    <property type="entry name" value="SUGRTRNSPORT"/>
</dbReference>
<dbReference type="SUPFAM" id="SSF103473">
    <property type="entry name" value="MFS general substrate transporter"/>
    <property type="match status" value="1"/>
</dbReference>
<comment type="caution">
    <text evidence="9">The sequence shown here is derived from an EMBL/GenBank/DDBJ whole genome shotgun (WGS) entry which is preliminary data.</text>
</comment>
<feature type="transmembrane region" description="Helical" evidence="7">
    <location>
        <begin position="466"/>
        <end position="486"/>
    </location>
</feature>
<dbReference type="GO" id="GO:0015149">
    <property type="term" value="F:hexose transmembrane transporter activity"/>
    <property type="evidence" value="ECO:0007669"/>
    <property type="project" value="TreeGrafter"/>
</dbReference>
<feature type="transmembrane region" description="Helical" evidence="7">
    <location>
        <begin position="149"/>
        <end position="171"/>
    </location>
</feature>
<feature type="transmembrane region" description="Helical" evidence="7">
    <location>
        <begin position="213"/>
        <end position="234"/>
    </location>
</feature>
<keyword evidence="2 6" id="KW-0813">Transport</keyword>
<keyword evidence="10" id="KW-1185">Reference proteome</keyword>
<evidence type="ECO:0000256" key="3">
    <source>
        <dbReference type="ARBA" id="ARBA00022692"/>
    </source>
</evidence>
<name>A0A1W0WKR1_HYPEX</name>
<feature type="transmembrane region" description="Helical" evidence="7">
    <location>
        <begin position="436"/>
        <end position="460"/>
    </location>
</feature>
<evidence type="ECO:0000256" key="6">
    <source>
        <dbReference type="RuleBase" id="RU003346"/>
    </source>
</evidence>
<reference evidence="10" key="1">
    <citation type="submission" date="2017-01" db="EMBL/GenBank/DDBJ databases">
        <title>Comparative genomics of anhydrobiosis in the tardigrade Hypsibius dujardini.</title>
        <authorList>
            <person name="Yoshida Y."/>
            <person name="Koutsovoulos G."/>
            <person name="Laetsch D."/>
            <person name="Stevens L."/>
            <person name="Kumar S."/>
            <person name="Horikawa D."/>
            <person name="Ishino K."/>
            <person name="Komine S."/>
            <person name="Tomita M."/>
            <person name="Blaxter M."/>
            <person name="Arakawa K."/>
        </authorList>
    </citation>
    <scope>NUCLEOTIDE SEQUENCE [LARGE SCALE GENOMIC DNA]</scope>
    <source>
        <strain evidence="10">Z151</strain>
    </source>
</reference>
<dbReference type="Proteomes" id="UP000192578">
    <property type="component" value="Unassembled WGS sequence"/>
</dbReference>
<feature type="transmembrane region" description="Helical" evidence="7">
    <location>
        <begin position="367"/>
        <end position="391"/>
    </location>
</feature>
<dbReference type="PROSITE" id="PS50850">
    <property type="entry name" value="MFS"/>
    <property type="match status" value="1"/>
</dbReference>
<dbReference type="AlphaFoldDB" id="A0A1W0WKR1"/>
<evidence type="ECO:0000256" key="4">
    <source>
        <dbReference type="ARBA" id="ARBA00022989"/>
    </source>
</evidence>
<evidence type="ECO:0000256" key="2">
    <source>
        <dbReference type="ARBA" id="ARBA00022448"/>
    </source>
</evidence>
<dbReference type="InterPro" id="IPR005828">
    <property type="entry name" value="MFS_sugar_transport-like"/>
</dbReference>
<dbReference type="InterPro" id="IPR020846">
    <property type="entry name" value="MFS_dom"/>
</dbReference>
<feature type="transmembrane region" description="Helical" evidence="7">
    <location>
        <begin position="90"/>
        <end position="110"/>
    </location>
</feature>
<comment type="subcellular location">
    <subcellularLocation>
        <location evidence="1">Membrane</location>
        <topology evidence="1">Multi-pass membrane protein</topology>
    </subcellularLocation>
</comment>
<dbReference type="InterPro" id="IPR036259">
    <property type="entry name" value="MFS_trans_sf"/>
</dbReference>
<dbReference type="OrthoDB" id="4142200at2759"/>
<dbReference type="InterPro" id="IPR003663">
    <property type="entry name" value="Sugar/inositol_transpt"/>
</dbReference>
<accession>A0A1W0WKR1</accession>
<sequence length="507" mass="56590">MTVTPVKPQRPTTTLFFSACVATLGTWYTAGYFNCALNVPQAYVISWIRHVECRRHENHENHTENYILWCGPLTEYEESLVLRDNVKLNTIWSIINSIVAAGLIVSAFSFSCFMKRFGLKGTIYIASASHLTGSLLAALISAVEVYELLIVGRLLCGFAEGLTGMGAVMYVSEITPVKLRGAFGTIPMVMLVLGFLTANALGLPMLLGTKERWPILLALQSIPVIIMCICLPFCPDSPRQLFLMKGDKIGAEKTLIWLRKNADVQDELAAMQRELEMQNKGEIGPPVPLFGIFKDQYLRYIFGICAVPMAVKQFSGYVCVMYYSTSIFRKAGLDHLYSAYASLAMWLVYLTFSLISMSLVDRLGRRVMLLLSHSGMMVGMSLFTVFMVLSGQYAVDWAKYACIGSIFLWMAFYTTGSSSVSWFLPSEMFPQEARTAAMTWISVLSSGCSVMTSFLFPLLVLVLEEYTFLLFVAVIAMGTVCIISTLPETKGMTIDQIQILLRQRFKQ</sequence>
<dbReference type="GO" id="GO:0016020">
    <property type="term" value="C:membrane"/>
    <property type="evidence" value="ECO:0007669"/>
    <property type="project" value="UniProtKB-SubCell"/>
</dbReference>
<dbReference type="InterPro" id="IPR005829">
    <property type="entry name" value="Sugar_transporter_CS"/>
</dbReference>
<evidence type="ECO:0000256" key="1">
    <source>
        <dbReference type="ARBA" id="ARBA00004141"/>
    </source>
</evidence>
<evidence type="ECO:0000256" key="5">
    <source>
        <dbReference type="ARBA" id="ARBA00023136"/>
    </source>
</evidence>
<comment type="similarity">
    <text evidence="6">Belongs to the major facilitator superfamily. Sugar transporter (TC 2.A.1.1) family.</text>
</comment>
<evidence type="ECO:0000313" key="9">
    <source>
        <dbReference type="EMBL" id="OQV15801.1"/>
    </source>
</evidence>
<dbReference type="PANTHER" id="PTHR23503">
    <property type="entry name" value="SOLUTE CARRIER FAMILY 2"/>
    <property type="match status" value="1"/>
</dbReference>
<dbReference type="PROSITE" id="PS00217">
    <property type="entry name" value="SUGAR_TRANSPORT_2"/>
    <property type="match status" value="1"/>
</dbReference>
<dbReference type="Gene3D" id="1.20.1250.20">
    <property type="entry name" value="MFS general substrate transporter like domains"/>
    <property type="match status" value="1"/>
</dbReference>
<feature type="transmembrane region" description="Helical" evidence="7">
    <location>
        <begin position="183"/>
        <end position="207"/>
    </location>
</feature>
<dbReference type="InterPro" id="IPR045263">
    <property type="entry name" value="GLUT"/>
</dbReference>
<gene>
    <name evidence="9" type="ORF">BV898_10053</name>
</gene>
<feature type="transmembrane region" description="Helical" evidence="7">
    <location>
        <begin position="122"/>
        <end position="143"/>
    </location>
</feature>
<dbReference type="Pfam" id="PF00083">
    <property type="entry name" value="Sugar_tr"/>
    <property type="match status" value="1"/>
</dbReference>
<dbReference type="NCBIfam" id="TIGR00879">
    <property type="entry name" value="SP"/>
    <property type="match status" value="1"/>
</dbReference>
<keyword evidence="3 7" id="KW-0812">Transmembrane</keyword>
<organism evidence="9 10">
    <name type="scientific">Hypsibius exemplaris</name>
    <name type="common">Freshwater tardigrade</name>
    <dbReference type="NCBI Taxonomy" id="2072580"/>
    <lineage>
        <taxon>Eukaryota</taxon>
        <taxon>Metazoa</taxon>
        <taxon>Ecdysozoa</taxon>
        <taxon>Tardigrada</taxon>
        <taxon>Eutardigrada</taxon>
        <taxon>Parachela</taxon>
        <taxon>Hypsibioidea</taxon>
        <taxon>Hypsibiidae</taxon>
        <taxon>Hypsibius</taxon>
    </lineage>
</organism>
<evidence type="ECO:0000259" key="8">
    <source>
        <dbReference type="PROSITE" id="PS50850"/>
    </source>
</evidence>
<feature type="domain" description="Major facilitator superfamily (MFS) profile" evidence="8">
    <location>
        <begin position="15"/>
        <end position="490"/>
    </location>
</feature>
<keyword evidence="5 7" id="KW-0472">Membrane</keyword>
<feature type="transmembrane region" description="Helical" evidence="7">
    <location>
        <begin position="335"/>
        <end position="355"/>
    </location>
</feature>
<evidence type="ECO:0000256" key="7">
    <source>
        <dbReference type="SAM" id="Phobius"/>
    </source>
</evidence>
<dbReference type="EMBL" id="MTYJ01000082">
    <property type="protein sequence ID" value="OQV15801.1"/>
    <property type="molecule type" value="Genomic_DNA"/>
</dbReference>
<feature type="transmembrane region" description="Helical" evidence="7">
    <location>
        <begin position="12"/>
        <end position="30"/>
    </location>
</feature>
<proteinExistence type="inferred from homology"/>
<dbReference type="PANTHER" id="PTHR23503:SF8">
    <property type="entry name" value="FACILITATED GLUCOSE TRANSPORTER PROTEIN 1"/>
    <property type="match status" value="1"/>
</dbReference>
<evidence type="ECO:0000313" key="10">
    <source>
        <dbReference type="Proteomes" id="UP000192578"/>
    </source>
</evidence>
<protein>
    <submittedName>
        <fullName evidence="9">Solute carrier family 2, facilitated glucose transporter member 3</fullName>
    </submittedName>
</protein>